<evidence type="ECO:0000313" key="2">
    <source>
        <dbReference type="Proteomes" id="UP000214606"/>
    </source>
</evidence>
<gene>
    <name evidence="1" type="ORF">AP3564_15910</name>
</gene>
<dbReference type="InterPro" id="IPR025619">
    <property type="entry name" value="YlzJ"/>
</dbReference>
<dbReference type="KEGG" id="apak:AP3564_15910"/>
<proteinExistence type="predicted"/>
<organism evidence="1 2">
    <name type="scientific">Aeribacillus pallidus</name>
    <dbReference type="NCBI Taxonomy" id="33936"/>
    <lineage>
        <taxon>Bacteria</taxon>
        <taxon>Bacillati</taxon>
        <taxon>Bacillota</taxon>
        <taxon>Bacilli</taxon>
        <taxon>Bacillales</taxon>
        <taxon>Bacillaceae</taxon>
        <taxon>Aeribacillus</taxon>
    </lineage>
</organism>
<dbReference type="RefSeq" id="WP_066246452.1">
    <property type="nucleotide sequence ID" value="NZ_CP017703.1"/>
</dbReference>
<dbReference type="AlphaFoldDB" id="A0A164BXL7"/>
<dbReference type="EMBL" id="CP017703">
    <property type="protein sequence ID" value="ASS91502.1"/>
    <property type="molecule type" value="Genomic_DNA"/>
</dbReference>
<dbReference type="Pfam" id="PF14035">
    <property type="entry name" value="YlzJ"/>
    <property type="match status" value="1"/>
</dbReference>
<accession>A0A164BXL7</accession>
<dbReference type="GeneID" id="301126396"/>
<dbReference type="Proteomes" id="UP000214606">
    <property type="component" value="Chromosome"/>
</dbReference>
<name>A0A164BXL7_9BACI</name>
<reference evidence="1 2" key="1">
    <citation type="submission" date="2016-10" db="EMBL/GenBank/DDBJ databases">
        <title>The whole genome sequencing and assembly of Aeribacillus pallidus KCTC3564 strain.</title>
        <authorList>
            <person name="Lee Y.-J."/>
            <person name="Park M.-K."/>
            <person name="Yi H."/>
            <person name="Bahn Y.-S."/>
            <person name="Kim J.F."/>
            <person name="Lee D.-W."/>
        </authorList>
    </citation>
    <scope>NUCLEOTIDE SEQUENCE [LARGE SCALE GENOMIC DNA]</scope>
    <source>
        <strain evidence="1 2">KCTC3564</strain>
    </source>
</reference>
<protein>
    <submittedName>
        <fullName evidence="1">Ribonuclease</fullName>
    </submittedName>
</protein>
<sequence>MILYTTVPEELIFPSDQEAFQKRHIIEMNGISLLIEETGENQCQIVRVLSTNPNHYLLESVFPGQKVPFFRS</sequence>
<accession>A0A223E8B9</accession>
<evidence type="ECO:0000313" key="1">
    <source>
        <dbReference type="EMBL" id="ASS91502.1"/>
    </source>
</evidence>